<comment type="caution">
    <text evidence="1">The sequence shown here is derived from an EMBL/GenBank/DDBJ whole genome shotgun (WGS) entry which is preliminary data.</text>
</comment>
<proteinExistence type="predicted"/>
<name>A0A6P2BVD6_9ACTN</name>
<gene>
    <name evidence="1" type="ORF">EAS64_25020</name>
</gene>
<protein>
    <submittedName>
        <fullName evidence="1">Uncharacterized protein</fullName>
    </submittedName>
</protein>
<sequence length="87" mass="9413">MDDAAGCTSASTPRTSADQDVLAELETHWGESYIIGHDEERGWWAARRDVIGRFFTSPGPDELQEAIAGDYQAEPGQRDLSADGGNS</sequence>
<dbReference type="Proteomes" id="UP000460272">
    <property type="component" value="Unassembled WGS sequence"/>
</dbReference>
<dbReference type="EMBL" id="RPFW01000005">
    <property type="protein sequence ID" value="TVZ02105.1"/>
    <property type="molecule type" value="Genomic_DNA"/>
</dbReference>
<dbReference type="RefSeq" id="WP_145856796.1">
    <property type="nucleotide sequence ID" value="NZ_RPFW01000005.1"/>
</dbReference>
<dbReference type="AlphaFoldDB" id="A0A6P2BVD6"/>
<accession>A0A6P2BVD6</accession>
<organism evidence="1 2">
    <name type="scientific">Trebonia kvetii</name>
    <dbReference type="NCBI Taxonomy" id="2480626"/>
    <lineage>
        <taxon>Bacteria</taxon>
        <taxon>Bacillati</taxon>
        <taxon>Actinomycetota</taxon>
        <taxon>Actinomycetes</taxon>
        <taxon>Streptosporangiales</taxon>
        <taxon>Treboniaceae</taxon>
        <taxon>Trebonia</taxon>
    </lineage>
</organism>
<reference evidence="1 2" key="1">
    <citation type="submission" date="2018-11" db="EMBL/GenBank/DDBJ databases">
        <title>Trebonia kvetii gen.nov., sp.nov., a novel acidophilic actinobacterium, and proposal of the new actinobacterial family Treboniaceae fam. nov.</title>
        <authorList>
            <person name="Rapoport D."/>
            <person name="Sagova-Mareckova M."/>
            <person name="Sedlacek I."/>
            <person name="Provaznik J."/>
            <person name="Kralova S."/>
            <person name="Pavlinic D."/>
            <person name="Benes V."/>
            <person name="Kopecky J."/>
        </authorList>
    </citation>
    <scope>NUCLEOTIDE SEQUENCE [LARGE SCALE GENOMIC DNA]</scope>
    <source>
        <strain evidence="1 2">15Tr583</strain>
    </source>
</reference>
<evidence type="ECO:0000313" key="1">
    <source>
        <dbReference type="EMBL" id="TVZ02105.1"/>
    </source>
</evidence>
<keyword evidence="2" id="KW-1185">Reference proteome</keyword>
<evidence type="ECO:0000313" key="2">
    <source>
        <dbReference type="Proteomes" id="UP000460272"/>
    </source>
</evidence>